<proteinExistence type="predicted"/>
<sequence length="111" mass="11681">MNQQAQAALAEALARTVQGVPGVAFLKPDVAQRLRSALSVPRLGHASPPGGLRVSRTGGSEPWSIEVQIVIRAEARAVEVTRATRTAIETFLEARDPAATSQITITVTGIV</sequence>
<name>A0ABV4SWQ3_9ACTN</name>
<protein>
    <recommendedName>
        <fullName evidence="3">Asp23/Gls24 family envelope stress response protein</fullName>
    </recommendedName>
</protein>
<evidence type="ECO:0000313" key="1">
    <source>
        <dbReference type="EMBL" id="MFA3842651.1"/>
    </source>
</evidence>
<dbReference type="EMBL" id="JBGOSP010000041">
    <property type="protein sequence ID" value="MFA3842651.1"/>
    <property type="molecule type" value="Genomic_DNA"/>
</dbReference>
<evidence type="ECO:0008006" key="3">
    <source>
        <dbReference type="Google" id="ProtNLM"/>
    </source>
</evidence>
<accession>A0ABV4SWQ3</accession>
<keyword evidence="2" id="KW-1185">Reference proteome</keyword>
<comment type="caution">
    <text evidence="1">The sequence shown here is derived from an EMBL/GenBank/DDBJ whole genome shotgun (WGS) entry which is preliminary data.</text>
</comment>
<dbReference type="Proteomes" id="UP001571476">
    <property type="component" value="Unassembled WGS sequence"/>
</dbReference>
<reference evidence="1 2" key="1">
    <citation type="submission" date="2024-08" db="EMBL/GenBank/DDBJ databases">
        <title>Genome sequence of Streptomyces aureus CACIA-1.46HGO.</title>
        <authorList>
            <person name="Evangelista-Martinez Z."/>
        </authorList>
    </citation>
    <scope>NUCLEOTIDE SEQUENCE [LARGE SCALE GENOMIC DNA]</scope>
    <source>
        <strain evidence="1 2">CACIA-1.46HGO</strain>
    </source>
</reference>
<evidence type="ECO:0000313" key="2">
    <source>
        <dbReference type="Proteomes" id="UP001571476"/>
    </source>
</evidence>
<dbReference type="RefSeq" id="WP_372566570.1">
    <property type="nucleotide sequence ID" value="NZ_JBGOSP010000041.1"/>
</dbReference>
<organism evidence="1 2">
    <name type="scientific">Streptomyces aureus</name>
    <dbReference type="NCBI Taxonomy" id="193461"/>
    <lineage>
        <taxon>Bacteria</taxon>
        <taxon>Bacillati</taxon>
        <taxon>Actinomycetota</taxon>
        <taxon>Actinomycetes</taxon>
        <taxon>Kitasatosporales</taxon>
        <taxon>Streptomycetaceae</taxon>
        <taxon>Streptomyces</taxon>
    </lineage>
</organism>
<gene>
    <name evidence="1" type="ORF">ACEG43_41925</name>
</gene>